<dbReference type="InterPro" id="IPR024563">
    <property type="entry name" value="YqhR"/>
</dbReference>
<feature type="transmembrane region" description="Helical" evidence="1">
    <location>
        <begin position="66"/>
        <end position="91"/>
    </location>
</feature>
<dbReference type="RefSeq" id="WP_160546566.1">
    <property type="nucleotide sequence ID" value="NZ_JBHLUU010000015.1"/>
</dbReference>
<dbReference type="EMBL" id="JBHLUU010000015">
    <property type="protein sequence ID" value="MFC0474483.1"/>
    <property type="molecule type" value="Genomic_DNA"/>
</dbReference>
<evidence type="ECO:0000256" key="1">
    <source>
        <dbReference type="SAM" id="Phobius"/>
    </source>
</evidence>
<name>A0ABV6KMG2_9BACI</name>
<feature type="transmembrane region" description="Helical" evidence="1">
    <location>
        <begin position="21"/>
        <end position="46"/>
    </location>
</feature>
<protein>
    <submittedName>
        <fullName evidence="2">YqhR family membrane protein</fullName>
    </submittedName>
</protein>
<accession>A0ABV6KMG2</accession>
<dbReference type="Pfam" id="PF11085">
    <property type="entry name" value="YqhR"/>
    <property type="match status" value="1"/>
</dbReference>
<keyword evidence="1" id="KW-0472">Membrane</keyword>
<feature type="transmembrane region" description="Helical" evidence="1">
    <location>
        <begin position="98"/>
        <end position="120"/>
    </location>
</feature>
<keyword evidence="1" id="KW-0812">Transmembrane</keyword>
<feature type="transmembrane region" description="Helical" evidence="1">
    <location>
        <begin position="132"/>
        <end position="154"/>
    </location>
</feature>
<comment type="caution">
    <text evidence="2">The sequence shown here is derived from an EMBL/GenBank/DDBJ whole genome shotgun (WGS) entry which is preliminary data.</text>
</comment>
<evidence type="ECO:0000313" key="3">
    <source>
        <dbReference type="Proteomes" id="UP001589738"/>
    </source>
</evidence>
<keyword evidence="3" id="KW-1185">Reference proteome</keyword>
<dbReference type="Proteomes" id="UP001589738">
    <property type="component" value="Unassembled WGS sequence"/>
</dbReference>
<sequence length="174" mass="20017">MAEKKEKYEQEQHEKPLSFMAMVIITGFVGGMLWSGLAFIAWYFNFTEIHPRVILEPWAIGAWKKQWLGTLISIVLLGVISIGVAIMYYILLRRFRSIFISIGFGLALLALVLFVLNPIFPGIPPFRKMELNTLITTACFYVLYGTFIGYSISYEEHEMKKIKKANHEPQFSPD</sequence>
<evidence type="ECO:0000313" key="2">
    <source>
        <dbReference type="EMBL" id="MFC0474483.1"/>
    </source>
</evidence>
<keyword evidence="1" id="KW-1133">Transmembrane helix</keyword>
<reference evidence="2 3" key="1">
    <citation type="submission" date="2024-09" db="EMBL/GenBank/DDBJ databases">
        <authorList>
            <person name="Sun Q."/>
            <person name="Mori K."/>
        </authorList>
    </citation>
    <scope>NUCLEOTIDE SEQUENCE [LARGE SCALE GENOMIC DNA]</scope>
    <source>
        <strain evidence="2 3">CGMCC 1.9126</strain>
    </source>
</reference>
<proteinExistence type="predicted"/>
<organism evidence="2 3">
    <name type="scientific">Robertmurraya beringensis</name>
    <dbReference type="NCBI Taxonomy" id="641660"/>
    <lineage>
        <taxon>Bacteria</taxon>
        <taxon>Bacillati</taxon>
        <taxon>Bacillota</taxon>
        <taxon>Bacilli</taxon>
        <taxon>Bacillales</taxon>
        <taxon>Bacillaceae</taxon>
        <taxon>Robertmurraya</taxon>
    </lineage>
</organism>
<gene>
    <name evidence="2" type="ORF">ACFFHF_04125</name>
</gene>